<evidence type="ECO:0000256" key="4">
    <source>
        <dbReference type="ARBA" id="ARBA00022692"/>
    </source>
</evidence>
<feature type="transmembrane region" description="Helical" evidence="7">
    <location>
        <begin position="109"/>
        <end position="128"/>
    </location>
</feature>
<proteinExistence type="inferred from homology"/>
<keyword evidence="6 7" id="KW-0472">Membrane</keyword>
<protein>
    <submittedName>
        <fullName evidence="9">Carbohydrate ABC transporter permease</fullName>
    </submittedName>
</protein>
<evidence type="ECO:0000256" key="2">
    <source>
        <dbReference type="ARBA" id="ARBA00022448"/>
    </source>
</evidence>
<dbReference type="PROSITE" id="PS50928">
    <property type="entry name" value="ABC_TM1"/>
    <property type="match status" value="1"/>
</dbReference>
<dbReference type="CDD" id="cd06261">
    <property type="entry name" value="TM_PBP2"/>
    <property type="match status" value="1"/>
</dbReference>
<evidence type="ECO:0000256" key="5">
    <source>
        <dbReference type="ARBA" id="ARBA00022989"/>
    </source>
</evidence>
<dbReference type="Proteomes" id="UP001597497">
    <property type="component" value="Unassembled WGS sequence"/>
</dbReference>
<comment type="similarity">
    <text evidence="7">Belongs to the binding-protein-dependent transport system permease family.</text>
</comment>
<dbReference type="SUPFAM" id="SSF161098">
    <property type="entry name" value="MetI-like"/>
    <property type="match status" value="1"/>
</dbReference>
<dbReference type="RefSeq" id="WP_379928820.1">
    <property type="nucleotide sequence ID" value="NZ_JBHUMM010000010.1"/>
</dbReference>
<reference evidence="10" key="1">
    <citation type="journal article" date="2019" name="Int. J. Syst. Evol. Microbiol.">
        <title>The Global Catalogue of Microorganisms (GCM) 10K type strain sequencing project: providing services to taxonomists for standard genome sequencing and annotation.</title>
        <authorList>
            <consortium name="The Broad Institute Genomics Platform"/>
            <consortium name="The Broad Institute Genome Sequencing Center for Infectious Disease"/>
            <person name="Wu L."/>
            <person name="Ma J."/>
        </authorList>
    </citation>
    <scope>NUCLEOTIDE SEQUENCE [LARGE SCALE GENOMIC DNA]</scope>
    <source>
        <strain evidence="10">KCTC 33676</strain>
    </source>
</reference>
<feature type="transmembrane region" description="Helical" evidence="7">
    <location>
        <begin position="157"/>
        <end position="183"/>
    </location>
</feature>
<feature type="transmembrane region" description="Helical" evidence="7">
    <location>
        <begin position="268"/>
        <end position="285"/>
    </location>
</feature>
<sequence>MKPRKWIDWLNQLVFVGPAFFFFALIVLIPFFMSIYYSFTSWNGISSNAEIIGFDNFQRVLFEDDGFRNSFWITTKLAVISVIAINIIAFGLALLLTQALKLRNVFRTIFFMPQVIGGLLLGYIWYFIFTKTFSTLGKSTGIGFFNLPWLGDAETSFLAIIIVSVWQLAGYMMVIYIAALVNIPKDLSEAAEIDGASAWQRLRNIIIPMVMPAITVCLFLTISMSFKSFDIIIALTKGGPFKSTEVISINIYEEAFRNSRLGYATAKSFIFFLIVALVTTIQVMYTKKKEVEA</sequence>
<evidence type="ECO:0000256" key="7">
    <source>
        <dbReference type="RuleBase" id="RU363032"/>
    </source>
</evidence>
<dbReference type="PANTHER" id="PTHR30193:SF41">
    <property type="entry name" value="DIACETYLCHITOBIOSE UPTAKE SYSTEM PERMEASE PROTEIN NGCF"/>
    <property type="match status" value="1"/>
</dbReference>
<dbReference type="Gene3D" id="1.10.3720.10">
    <property type="entry name" value="MetI-like"/>
    <property type="match status" value="1"/>
</dbReference>
<name>A0ABW5R8P7_9BACL</name>
<evidence type="ECO:0000256" key="6">
    <source>
        <dbReference type="ARBA" id="ARBA00023136"/>
    </source>
</evidence>
<feature type="transmembrane region" description="Helical" evidence="7">
    <location>
        <begin position="77"/>
        <end position="97"/>
    </location>
</feature>
<feature type="transmembrane region" description="Helical" evidence="7">
    <location>
        <begin position="204"/>
        <end position="226"/>
    </location>
</feature>
<keyword evidence="3" id="KW-1003">Cell membrane</keyword>
<feature type="domain" description="ABC transmembrane type-1" evidence="8">
    <location>
        <begin position="71"/>
        <end position="282"/>
    </location>
</feature>
<evidence type="ECO:0000313" key="9">
    <source>
        <dbReference type="EMBL" id="MFD2671363.1"/>
    </source>
</evidence>
<keyword evidence="10" id="KW-1185">Reference proteome</keyword>
<accession>A0ABW5R8P7</accession>
<dbReference type="InterPro" id="IPR000515">
    <property type="entry name" value="MetI-like"/>
</dbReference>
<dbReference type="Pfam" id="PF00528">
    <property type="entry name" value="BPD_transp_1"/>
    <property type="match status" value="1"/>
</dbReference>
<keyword evidence="4 7" id="KW-0812">Transmembrane</keyword>
<dbReference type="EMBL" id="JBHUMM010000010">
    <property type="protein sequence ID" value="MFD2671363.1"/>
    <property type="molecule type" value="Genomic_DNA"/>
</dbReference>
<feature type="transmembrane region" description="Helical" evidence="7">
    <location>
        <begin position="12"/>
        <end position="37"/>
    </location>
</feature>
<evidence type="ECO:0000256" key="3">
    <source>
        <dbReference type="ARBA" id="ARBA00022475"/>
    </source>
</evidence>
<dbReference type="InterPro" id="IPR051393">
    <property type="entry name" value="ABC_transporter_permease"/>
</dbReference>
<keyword evidence="2 7" id="KW-0813">Transport</keyword>
<dbReference type="InterPro" id="IPR035906">
    <property type="entry name" value="MetI-like_sf"/>
</dbReference>
<comment type="subcellular location">
    <subcellularLocation>
        <location evidence="1 7">Cell membrane</location>
        <topology evidence="1 7">Multi-pass membrane protein</topology>
    </subcellularLocation>
</comment>
<evidence type="ECO:0000256" key="1">
    <source>
        <dbReference type="ARBA" id="ARBA00004651"/>
    </source>
</evidence>
<organism evidence="9 10">
    <name type="scientific">Marinicrinis sediminis</name>
    <dbReference type="NCBI Taxonomy" id="1652465"/>
    <lineage>
        <taxon>Bacteria</taxon>
        <taxon>Bacillati</taxon>
        <taxon>Bacillota</taxon>
        <taxon>Bacilli</taxon>
        <taxon>Bacillales</taxon>
        <taxon>Paenibacillaceae</taxon>
    </lineage>
</organism>
<evidence type="ECO:0000313" key="10">
    <source>
        <dbReference type="Proteomes" id="UP001597497"/>
    </source>
</evidence>
<keyword evidence="5 7" id="KW-1133">Transmembrane helix</keyword>
<gene>
    <name evidence="9" type="ORF">ACFSUC_07060</name>
</gene>
<evidence type="ECO:0000259" key="8">
    <source>
        <dbReference type="PROSITE" id="PS50928"/>
    </source>
</evidence>
<dbReference type="PANTHER" id="PTHR30193">
    <property type="entry name" value="ABC TRANSPORTER PERMEASE PROTEIN"/>
    <property type="match status" value="1"/>
</dbReference>
<comment type="caution">
    <text evidence="9">The sequence shown here is derived from an EMBL/GenBank/DDBJ whole genome shotgun (WGS) entry which is preliminary data.</text>
</comment>